<evidence type="ECO:0000256" key="7">
    <source>
        <dbReference type="SAM" id="Phobius"/>
    </source>
</evidence>
<keyword evidence="4 7" id="KW-0472">Membrane</keyword>
<gene>
    <name evidence="8" type="ORF">K491DRAFT_686240</name>
</gene>
<evidence type="ECO:0000256" key="2">
    <source>
        <dbReference type="ARBA" id="ARBA00022692"/>
    </source>
</evidence>
<dbReference type="Pfam" id="PF08592">
    <property type="entry name" value="Anthrone_oxy"/>
    <property type="match status" value="1"/>
</dbReference>
<keyword evidence="9" id="KW-1185">Reference proteome</keyword>
<reference evidence="8" key="1">
    <citation type="journal article" date="2020" name="Stud. Mycol.">
        <title>101 Dothideomycetes genomes: a test case for predicting lifestyles and emergence of pathogens.</title>
        <authorList>
            <person name="Haridas S."/>
            <person name="Albert R."/>
            <person name="Binder M."/>
            <person name="Bloem J."/>
            <person name="Labutti K."/>
            <person name="Salamov A."/>
            <person name="Andreopoulos B."/>
            <person name="Baker S."/>
            <person name="Barry K."/>
            <person name="Bills G."/>
            <person name="Bluhm B."/>
            <person name="Cannon C."/>
            <person name="Castanera R."/>
            <person name="Culley D."/>
            <person name="Daum C."/>
            <person name="Ezra D."/>
            <person name="Gonzalez J."/>
            <person name="Henrissat B."/>
            <person name="Kuo A."/>
            <person name="Liang C."/>
            <person name="Lipzen A."/>
            <person name="Lutzoni F."/>
            <person name="Magnuson J."/>
            <person name="Mondo S."/>
            <person name="Nolan M."/>
            <person name="Ohm R."/>
            <person name="Pangilinan J."/>
            <person name="Park H.-J."/>
            <person name="Ramirez L."/>
            <person name="Alfaro M."/>
            <person name="Sun H."/>
            <person name="Tritt A."/>
            <person name="Yoshinaga Y."/>
            <person name="Zwiers L.-H."/>
            <person name="Turgeon B."/>
            <person name="Goodwin S."/>
            <person name="Spatafora J."/>
            <person name="Crous P."/>
            <person name="Grigoriev I."/>
        </authorList>
    </citation>
    <scope>NUCLEOTIDE SEQUENCE</scope>
    <source>
        <strain evidence="8">CBS 122681</strain>
    </source>
</reference>
<dbReference type="OrthoDB" id="5954308at2759"/>
<evidence type="ECO:0000256" key="5">
    <source>
        <dbReference type="ARBA" id="ARBA00034313"/>
    </source>
</evidence>
<feature type="region of interest" description="Disordered" evidence="6">
    <location>
        <begin position="133"/>
        <end position="181"/>
    </location>
</feature>
<evidence type="ECO:0000256" key="1">
    <source>
        <dbReference type="ARBA" id="ARBA00004141"/>
    </source>
</evidence>
<keyword evidence="3 7" id="KW-1133">Transmembrane helix</keyword>
<name>A0A6A6TTR8_9PLEO</name>
<sequence>MSTKALQVISISSALIGSGGIATLSLFDIPELQSQPASRSLPMIRWLFSRGSHTFPTIAIISSSSFVSLAYKALPAGDRTLSGALKHVGSTGPAGLYLAAAVLAFSIAPFTAFAMIPTNFTLIRKNEELGGARSAESAKHGNVGERSAEESVDGKDDISQWRDVSVPQAKTEKDSSEREDREVKALLGKFGQLNSVRAILIGAGGIVGLLAALS</sequence>
<feature type="transmembrane region" description="Helical" evidence="7">
    <location>
        <begin position="6"/>
        <end position="27"/>
    </location>
</feature>
<organism evidence="8 9">
    <name type="scientific">Lophiostoma macrostomum CBS 122681</name>
    <dbReference type="NCBI Taxonomy" id="1314788"/>
    <lineage>
        <taxon>Eukaryota</taxon>
        <taxon>Fungi</taxon>
        <taxon>Dikarya</taxon>
        <taxon>Ascomycota</taxon>
        <taxon>Pezizomycotina</taxon>
        <taxon>Dothideomycetes</taxon>
        <taxon>Pleosporomycetidae</taxon>
        <taxon>Pleosporales</taxon>
        <taxon>Lophiostomataceae</taxon>
        <taxon>Lophiostoma</taxon>
    </lineage>
</organism>
<dbReference type="AlphaFoldDB" id="A0A6A6TTR8"/>
<dbReference type="PANTHER" id="PTHR35042">
    <property type="entry name" value="ANTHRONE OXYGENASE ENCC"/>
    <property type="match status" value="1"/>
</dbReference>
<evidence type="ECO:0000313" key="9">
    <source>
        <dbReference type="Proteomes" id="UP000799324"/>
    </source>
</evidence>
<feature type="transmembrane region" description="Helical" evidence="7">
    <location>
        <begin position="94"/>
        <end position="116"/>
    </location>
</feature>
<feature type="compositionally biased region" description="Basic and acidic residues" evidence="6">
    <location>
        <begin position="170"/>
        <end position="181"/>
    </location>
</feature>
<keyword evidence="2 7" id="KW-0812">Transmembrane</keyword>
<evidence type="ECO:0000256" key="3">
    <source>
        <dbReference type="ARBA" id="ARBA00022989"/>
    </source>
</evidence>
<dbReference type="EMBL" id="MU004289">
    <property type="protein sequence ID" value="KAF2662353.1"/>
    <property type="molecule type" value="Genomic_DNA"/>
</dbReference>
<evidence type="ECO:0000313" key="8">
    <source>
        <dbReference type="EMBL" id="KAF2662353.1"/>
    </source>
</evidence>
<comment type="subcellular location">
    <subcellularLocation>
        <location evidence="1">Membrane</location>
        <topology evidence="1">Multi-pass membrane protein</topology>
    </subcellularLocation>
</comment>
<comment type="similarity">
    <text evidence="5">Belongs to the anthrone oxygenase family.</text>
</comment>
<evidence type="ECO:0000256" key="4">
    <source>
        <dbReference type="ARBA" id="ARBA00023136"/>
    </source>
</evidence>
<feature type="transmembrane region" description="Helical" evidence="7">
    <location>
        <begin position="196"/>
        <end position="213"/>
    </location>
</feature>
<dbReference type="InterPro" id="IPR013901">
    <property type="entry name" value="Anthrone_oxy"/>
</dbReference>
<protein>
    <recommendedName>
        <fullName evidence="10">DUF1772-domain-containing protein</fullName>
    </recommendedName>
</protein>
<accession>A0A6A6TTR8</accession>
<evidence type="ECO:0000256" key="6">
    <source>
        <dbReference type="SAM" id="MobiDB-lite"/>
    </source>
</evidence>
<dbReference type="GO" id="GO:0016020">
    <property type="term" value="C:membrane"/>
    <property type="evidence" value="ECO:0007669"/>
    <property type="project" value="UniProtKB-SubCell"/>
</dbReference>
<proteinExistence type="inferred from homology"/>
<dbReference type="PANTHER" id="PTHR35042:SF1">
    <property type="entry name" value="DUF1772-DOMAIN-CONTAINING PROTEIN"/>
    <property type="match status" value="1"/>
</dbReference>
<feature type="compositionally biased region" description="Basic and acidic residues" evidence="6">
    <location>
        <begin position="133"/>
        <end position="160"/>
    </location>
</feature>
<evidence type="ECO:0008006" key="10">
    <source>
        <dbReference type="Google" id="ProtNLM"/>
    </source>
</evidence>
<dbReference type="Proteomes" id="UP000799324">
    <property type="component" value="Unassembled WGS sequence"/>
</dbReference>